<name>A0AB34HYQ8_ESCRO</name>
<dbReference type="Proteomes" id="UP001159641">
    <property type="component" value="Unassembled WGS sequence"/>
</dbReference>
<comment type="caution">
    <text evidence="2">The sequence shown here is derived from an EMBL/GenBank/DDBJ whole genome shotgun (WGS) entry which is preliminary data.</text>
</comment>
<evidence type="ECO:0000313" key="2">
    <source>
        <dbReference type="EMBL" id="KAJ8797268.1"/>
    </source>
</evidence>
<accession>A0AB34HYQ8</accession>
<feature type="region of interest" description="Disordered" evidence="1">
    <location>
        <begin position="89"/>
        <end position="115"/>
    </location>
</feature>
<proteinExistence type="predicted"/>
<dbReference type="AlphaFoldDB" id="A0AB34HYQ8"/>
<feature type="compositionally biased region" description="Polar residues" evidence="1">
    <location>
        <begin position="91"/>
        <end position="108"/>
    </location>
</feature>
<organism evidence="2 3">
    <name type="scientific">Eschrichtius robustus</name>
    <name type="common">California gray whale</name>
    <name type="synonym">Eschrichtius gibbosus</name>
    <dbReference type="NCBI Taxonomy" id="9764"/>
    <lineage>
        <taxon>Eukaryota</taxon>
        <taxon>Metazoa</taxon>
        <taxon>Chordata</taxon>
        <taxon>Craniata</taxon>
        <taxon>Vertebrata</taxon>
        <taxon>Euteleostomi</taxon>
        <taxon>Mammalia</taxon>
        <taxon>Eutheria</taxon>
        <taxon>Laurasiatheria</taxon>
        <taxon>Artiodactyla</taxon>
        <taxon>Whippomorpha</taxon>
        <taxon>Cetacea</taxon>
        <taxon>Mysticeti</taxon>
        <taxon>Eschrichtiidae</taxon>
        <taxon>Eschrichtius</taxon>
    </lineage>
</organism>
<evidence type="ECO:0000313" key="3">
    <source>
        <dbReference type="Proteomes" id="UP001159641"/>
    </source>
</evidence>
<protein>
    <submittedName>
        <fullName evidence="2">Uncharacterized protein</fullName>
    </submittedName>
</protein>
<dbReference type="EMBL" id="JAIQCJ010000254">
    <property type="protein sequence ID" value="KAJ8797268.1"/>
    <property type="molecule type" value="Genomic_DNA"/>
</dbReference>
<sequence length="236" mass="24591">MIRTPSMRQEERYLATLGRVLNRQVHVASAEISDGPTRPLLLGIPHIQSSKSDLLVHLITLTSLRSCLAAPGKSLIRAVVKGVVRQMGQDGVTSSKRMMQTPENSGGETSVRDGILAGGSLDEVGAQSLGTDADSGGGEGQEDRSLCNSLRARGLLRGQPPSLAGAEGLGRRGALGLRRDPPDVPEEAAKSALPDLLSQWTVPSGASNPSCQSAARCIPLATCQLSSSAPDPRASL</sequence>
<gene>
    <name evidence="2" type="ORF">J1605_017496</name>
</gene>
<reference evidence="2 3" key="1">
    <citation type="submission" date="2022-11" db="EMBL/GenBank/DDBJ databases">
        <title>Whole genome sequence of Eschrichtius robustus ER-17-0199.</title>
        <authorList>
            <person name="Bruniche-Olsen A."/>
            <person name="Black A.N."/>
            <person name="Fields C.J."/>
            <person name="Walden K."/>
            <person name="Dewoody J.A."/>
        </authorList>
    </citation>
    <scope>NUCLEOTIDE SEQUENCE [LARGE SCALE GENOMIC DNA]</scope>
    <source>
        <strain evidence="2">ER-17-0199</strain>
        <tissue evidence="2">Blubber</tissue>
    </source>
</reference>
<feature type="region of interest" description="Disordered" evidence="1">
    <location>
        <begin position="157"/>
        <end position="188"/>
    </location>
</feature>
<evidence type="ECO:0000256" key="1">
    <source>
        <dbReference type="SAM" id="MobiDB-lite"/>
    </source>
</evidence>
<keyword evidence="3" id="KW-1185">Reference proteome</keyword>